<reference evidence="1" key="1">
    <citation type="submission" date="2022-06" db="EMBL/GenBank/DDBJ databases">
        <title>Draft genome sequence of Streptomyces sp. RB6PN25 isolated from peat swamp forest in Thailand.</title>
        <authorList>
            <person name="Duangmal K."/>
            <person name="Klaysubun C."/>
        </authorList>
    </citation>
    <scope>NUCLEOTIDE SEQUENCE</scope>
    <source>
        <strain evidence="1">RB6PN25</strain>
    </source>
</reference>
<comment type="caution">
    <text evidence="1">The sequence shown here is derived from an EMBL/GenBank/DDBJ whole genome shotgun (WGS) entry which is preliminary data.</text>
</comment>
<evidence type="ECO:0000313" key="2">
    <source>
        <dbReference type="Proteomes" id="UP001057702"/>
    </source>
</evidence>
<proteinExistence type="predicted"/>
<gene>
    <name evidence="1" type="ORF">NGB36_08375</name>
</gene>
<name>A0ABT1PU13_9ACTN</name>
<accession>A0ABT1PU13</accession>
<organism evidence="1 2">
    <name type="scientific">Streptomyces humicola</name>
    <dbReference type="NCBI Taxonomy" id="2953240"/>
    <lineage>
        <taxon>Bacteria</taxon>
        <taxon>Bacillati</taxon>
        <taxon>Actinomycetota</taxon>
        <taxon>Actinomycetes</taxon>
        <taxon>Kitasatosporales</taxon>
        <taxon>Streptomycetaceae</taxon>
        <taxon>Streptomyces</taxon>
    </lineage>
</organism>
<dbReference type="EMBL" id="JANFNG010000004">
    <property type="protein sequence ID" value="MCQ4080618.1"/>
    <property type="molecule type" value="Genomic_DNA"/>
</dbReference>
<evidence type="ECO:0000313" key="1">
    <source>
        <dbReference type="EMBL" id="MCQ4080618.1"/>
    </source>
</evidence>
<protein>
    <submittedName>
        <fullName evidence="1">Uncharacterized protein</fullName>
    </submittedName>
</protein>
<dbReference type="Proteomes" id="UP001057702">
    <property type="component" value="Unassembled WGS sequence"/>
</dbReference>
<sequence>MMGVEYLKRLRRVLTLLAARGEDLSHALPVYSGAGFTPELRAAEARGEVIMVGLDQLHDTR</sequence>
<keyword evidence="2" id="KW-1185">Reference proteome</keyword>